<evidence type="ECO:0000313" key="3">
    <source>
        <dbReference type="EMBL" id="ABC64401.1"/>
    </source>
</evidence>
<dbReference type="Proteomes" id="UP000008808">
    <property type="component" value="Chromosome"/>
</dbReference>
<feature type="transmembrane region" description="Helical" evidence="2">
    <location>
        <begin position="14"/>
        <end position="32"/>
    </location>
</feature>
<feature type="region of interest" description="Disordered" evidence="1">
    <location>
        <begin position="55"/>
        <end position="97"/>
    </location>
</feature>
<proteinExistence type="predicted"/>
<dbReference type="EMBL" id="CP000157">
    <property type="protein sequence ID" value="ABC64401.1"/>
    <property type="molecule type" value="Genomic_DNA"/>
</dbReference>
<keyword evidence="2" id="KW-0812">Transmembrane</keyword>
<accession>Q2N7E0</accession>
<gene>
    <name evidence="3" type="ordered locus">ELI_11545</name>
</gene>
<name>Q2N7E0_ERYLH</name>
<reference evidence="4" key="1">
    <citation type="journal article" date="2009" name="J. Bacteriol.">
        <title>Complete genome sequence of Erythrobacter litoralis HTCC2594.</title>
        <authorList>
            <person name="Oh H.M."/>
            <person name="Giovannoni S.J."/>
            <person name="Ferriera S."/>
            <person name="Johnson J."/>
            <person name="Cho J.C."/>
        </authorList>
    </citation>
    <scope>NUCLEOTIDE SEQUENCE [LARGE SCALE GENOMIC DNA]</scope>
    <source>
        <strain evidence="4">HTCC2594</strain>
    </source>
</reference>
<dbReference type="HOGENOM" id="CLU_2342461_0_0_5"/>
<dbReference type="STRING" id="314225.ELI_11545"/>
<organism evidence="3 4">
    <name type="scientific">Erythrobacter litoralis (strain HTCC2594)</name>
    <dbReference type="NCBI Taxonomy" id="314225"/>
    <lineage>
        <taxon>Bacteria</taxon>
        <taxon>Pseudomonadati</taxon>
        <taxon>Pseudomonadota</taxon>
        <taxon>Alphaproteobacteria</taxon>
        <taxon>Sphingomonadales</taxon>
        <taxon>Erythrobacteraceae</taxon>
        <taxon>Erythrobacter/Porphyrobacter group</taxon>
        <taxon>Erythrobacter</taxon>
    </lineage>
</organism>
<sequence>MNDQTQTTGSKTKWLWVALLAVLAVVGVGVLLNPAGDADEVALSDVDEATAEERMLTDLDTPPSDEALEQVNGAGDIPANVDDVETVTGPDPDTATE</sequence>
<protein>
    <submittedName>
        <fullName evidence="3">Uncharacterized protein</fullName>
    </submittedName>
</protein>
<evidence type="ECO:0000256" key="1">
    <source>
        <dbReference type="SAM" id="MobiDB-lite"/>
    </source>
</evidence>
<dbReference type="KEGG" id="eli:ELI_11545"/>
<evidence type="ECO:0000256" key="2">
    <source>
        <dbReference type="SAM" id="Phobius"/>
    </source>
</evidence>
<keyword evidence="2" id="KW-0472">Membrane</keyword>
<dbReference type="RefSeq" id="WP_011415224.1">
    <property type="nucleotide sequence ID" value="NC_007722.1"/>
</dbReference>
<keyword evidence="2" id="KW-1133">Transmembrane helix</keyword>
<dbReference type="AlphaFoldDB" id="Q2N7E0"/>
<keyword evidence="4" id="KW-1185">Reference proteome</keyword>
<evidence type="ECO:0000313" key="4">
    <source>
        <dbReference type="Proteomes" id="UP000008808"/>
    </source>
</evidence>